<evidence type="ECO:0000313" key="4">
    <source>
        <dbReference type="EMBL" id="PVW15063.1"/>
    </source>
</evidence>
<dbReference type="Gene3D" id="1.10.12.10">
    <property type="entry name" value="Lyase 2-enoyl-coa Hydratase, Chain A, domain 2"/>
    <property type="match status" value="1"/>
</dbReference>
<accession>A0A2U0I1T2</accession>
<evidence type="ECO:0000256" key="1">
    <source>
        <dbReference type="ARBA" id="ARBA00005254"/>
    </source>
</evidence>
<name>A0A2U0I1T2_9FLAO</name>
<dbReference type="PANTHER" id="PTHR11941">
    <property type="entry name" value="ENOYL-COA HYDRATASE-RELATED"/>
    <property type="match status" value="1"/>
</dbReference>
<sequence length="260" mass="27727">MNFENITYEHDSGITTITIDRPKKLNALNQDTIQELHQAFKTAEDDVDTKVIFITGSGEKAFVAGADISEFADYSVAQGQQLAAKGQAKLFDFVAHLSTPVIAVINGFALGGGLELAMAAHFRIASDNAKMGLPEVSLGVIPGYGGTQRLPQLVGKGRAMELIMTAGMIDAAQALEYGLVNHVTSQEELMELAEKIAGKIMKNSSVAIASAIASINAGFEEGENGFETEITEFGKCFGTADFKEGTSAFLEKRKPNFPGQ</sequence>
<keyword evidence="5" id="KW-1185">Reference proteome</keyword>
<comment type="caution">
    <text evidence="4">The sequence shown here is derived from an EMBL/GenBank/DDBJ whole genome shotgun (WGS) entry which is preliminary data.</text>
</comment>
<dbReference type="AlphaFoldDB" id="A0A2U0I1T2"/>
<comment type="similarity">
    <text evidence="1 3">Belongs to the enoyl-CoA hydratase/isomerase family.</text>
</comment>
<dbReference type="GO" id="GO:0006635">
    <property type="term" value="P:fatty acid beta-oxidation"/>
    <property type="evidence" value="ECO:0007669"/>
    <property type="project" value="TreeGrafter"/>
</dbReference>
<dbReference type="Gene3D" id="3.90.226.10">
    <property type="entry name" value="2-enoyl-CoA Hydratase, Chain A, domain 1"/>
    <property type="match status" value="1"/>
</dbReference>
<dbReference type="Pfam" id="PF00378">
    <property type="entry name" value="ECH_1"/>
    <property type="match status" value="1"/>
</dbReference>
<proteinExistence type="inferred from homology"/>
<evidence type="ECO:0000313" key="5">
    <source>
        <dbReference type="Proteomes" id="UP000245962"/>
    </source>
</evidence>
<evidence type="ECO:0000256" key="2">
    <source>
        <dbReference type="ARBA" id="ARBA00023239"/>
    </source>
</evidence>
<reference evidence="4 5" key="1">
    <citation type="submission" date="2018-04" db="EMBL/GenBank/DDBJ databases">
        <title>Marixanthomonas spongiae HN-E44 sp. nov., isolated from a marine sponge.</title>
        <authorList>
            <person name="Luo L."/>
            <person name="Zhuang L."/>
        </authorList>
    </citation>
    <scope>NUCLEOTIDE SEQUENCE [LARGE SCALE GENOMIC DNA]</scope>
    <source>
        <strain evidence="4 5">HN-E44</strain>
    </source>
</reference>
<organism evidence="4 5">
    <name type="scientific">Marixanthomonas spongiae</name>
    <dbReference type="NCBI Taxonomy" id="2174845"/>
    <lineage>
        <taxon>Bacteria</taxon>
        <taxon>Pseudomonadati</taxon>
        <taxon>Bacteroidota</taxon>
        <taxon>Flavobacteriia</taxon>
        <taxon>Flavobacteriales</taxon>
        <taxon>Flavobacteriaceae</taxon>
        <taxon>Marixanthomonas</taxon>
    </lineage>
</organism>
<dbReference type="SUPFAM" id="SSF52096">
    <property type="entry name" value="ClpP/crotonase"/>
    <property type="match status" value="1"/>
</dbReference>
<dbReference type="PANTHER" id="PTHR11941:SF54">
    <property type="entry name" value="ENOYL-COA HYDRATASE, MITOCHONDRIAL"/>
    <property type="match status" value="1"/>
</dbReference>
<keyword evidence="2" id="KW-0456">Lyase</keyword>
<dbReference type="InterPro" id="IPR029045">
    <property type="entry name" value="ClpP/crotonase-like_dom_sf"/>
</dbReference>
<dbReference type="EMBL" id="QEHR01000004">
    <property type="protein sequence ID" value="PVW15063.1"/>
    <property type="molecule type" value="Genomic_DNA"/>
</dbReference>
<dbReference type="OrthoDB" id="9775794at2"/>
<dbReference type="CDD" id="cd06558">
    <property type="entry name" value="crotonase-like"/>
    <property type="match status" value="1"/>
</dbReference>
<dbReference type="FunFam" id="3.90.226.10:FF:000009">
    <property type="entry name" value="Carnitinyl-CoA dehydratase"/>
    <property type="match status" value="1"/>
</dbReference>
<evidence type="ECO:0000256" key="3">
    <source>
        <dbReference type="RuleBase" id="RU003707"/>
    </source>
</evidence>
<dbReference type="PROSITE" id="PS00166">
    <property type="entry name" value="ENOYL_COA_HYDRATASE"/>
    <property type="match status" value="1"/>
</dbReference>
<protein>
    <submittedName>
        <fullName evidence="4">Enoyl-CoA hydratase</fullName>
    </submittedName>
</protein>
<dbReference type="InterPro" id="IPR018376">
    <property type="entry name" value="Enoyl-CoA_hyd/isom_CS"/>
</dbReference>
<dbReference type="Proteomes" id="UP000245962">
    <property type="component" value="Unassembled WGS sequence"/>
</dbReference>
<dbReference type="GO" id="GO:0016829">
    <property type="term" value="F:lyase activity"/>
    <property type="evidence" value="ECO:0007669"/>
    <property type="project" value="UniProtKB-KW"/>
</dbReference>
<dbReference type="RefSeq" id="WP_116693957.1">
    <property type="nucleotide sequence ID" value="NZ_QEHR01000004.1"/>
</dbReference>
<dbReference type="InterPro" id="IPR014748">
    <property type="entry name" value="Enoyl-CoA_hydra_C"/>
</dbReference>
<gene>
    <name evidence="4" type="ORF">DDV96_06545</name>
</gene>
<dbReference type="InterPro" id="IPR001753">
    <property type="entry name" value="Enoyl-CoA_hydra/iso"/>
</dbReference>